<dbReference type="EMBL" id="JABSTQ010001999">
    <property type="protein sequence ID" value="KAG0444477.1"/>
    <property type="molecule type" value="Genomic_DNA"/>
</dbReference>
<accession>A0AC60R1F8</accession>
<evidence type="ECO:0000313" key="1">
    <source>
        <dbReference type="EMBL" id="KAG0444477.1"/>
    </source>
</evidence>
<organism evidence="1 2">
    <name type="scientific">Ixodes persulcatus</name>
    <name type="common">Taiga tick</name>
    <dbReference type="NCBI Taxonomy" id="34615"/>
    <lineage>
        <taxon>Eukaryota</taxon>
        <taxon>Metazoa</taxon>
        <taxon>Ecdysozoa</taxon>
        <taxon>Arthropoda</taxon>
        <taxon>Chelicerata</taxon>
        <taxon>Arachnida</taxon>
        <taxon>Acari</taxon>
        <taxon>Parasitiformes</taxon>
        <taxon>Ixodida</taxon>
        <taxon>Ixodoidea</taxon>
        <taxon>Ixodidae</taxon>
        <taxon>Ixodinae</taxon>
        <taxon>Ixodes</taxon>
    </lineage>
</organism>
<gene>
    <name evidence="1" type="ORF">HPB47_013762</name>
</gene>
<keyword evidence="2" id="KW-1185">Reference proteome</keyword>
<name>A0AC60R1F8_IXOPE</name>
<reference evidence="1 2" key="1">
    <citation type="journal article" date="2020" name="Cell">
        <title>Large-Scale Comparative Analyses of Tick Genomes Elucidate Their Genetic Diversity and Vector Capacities.</title>
        <authorList>
            <consortium name="Tick Genome and Microbiome Consortium (TIGMIC)"/>
            <person name="Jia N."/>
            <person name="Wang J."/>
            <person name="Shi W."/>
            <person name="Du L."/>
            <person name="Sun Y."/>
            <person name="Zhan W."/>
            <person name="Jiang J.F."/>
            <person name="Wang Q."/>
            <person name="Zhang B."/>
            <person name="Ji P."/>
            <person name="Bell-Sakyi L."/>
            <person name="Cui X.M."/>
            <person name="Yuan T.T."/>
            <person name="Jiang B.G."/>
            <person name="Yang W.F."/>
            <person name="Lam T.T."/>
            <person name="Chang Q.C."/>
            <person name="Ding S.J."/>
            <person name="Wang X.J."/>
            <person name="Zhu J.G."/>
            <person name="Ruan X.D."/>
            <person name="Zhao L."/>
            <person name="Wei J.T."/>
            <person name="Ye R.Z."/>
            <person name="Que T.C."/>
            <person name="Du C.H."/>
            <person name="Zhou Y.H."/>
            <person name="Cheng J.X."/>
            <person name="Dai P.F."/>
            <person name="Guo W.B."/>
            <person name="Han X.H."/>
            <person name="Huang E.J."/>
            <person name="Li L.F."/>
            <person name="Wei W."/>
            <person name="Gao Y.C."/>
            <person name="Liu J.Z."/>
            <person name="Shao H.Z."/>
            <person name="Wang X."/>
            <person name="Wang C.C."/>
            <person name="Yang T.C."/>
            <person name="Huo Q.B."/>
            <person name="Li W."/>
            <person name="Chen H.Y."/>
            <person name="Chen S.E."/>
            <person name="Zhou L.G."/>
            <person name="Ni X.B."/>
            <person name="Tian J.H."/>
            <person name="Sheng Y."/>
            <person name="Liu T."/>
            <person name="Pan Y.S."/>
            <person name="Xia L.Y."/>
            <person name="Li J."/>
            <person name="Zhao F."/>
            <person name="Cao W.C."/>
        </authorList>
    </citation>
    <scope>NUCLEOTIDE SEQUENCE [LARGE SCALE GENOMIC DNA]</scope>
    <source>
        <strain evidence="1">Iper-2018</strain>
    </source>
</reference>
<sequence>MTSATPQDSEIEVMSENRLLPGEVSADKRGWPQKRFCSAESGDNDADDCQDAEDSEKLWINFSRQARDVRRKETLYGFDEGDRDAEDACRDRRSRLCQASIRPNLRRSERASGKLEGYRHVILSLRVLTLRDNGRARSTPRPSRCVFQGSERAHALRAPRDVLTRPSNRFRGEAQSVPCRGAASEACARLIRDRTHRFAGSPAPRGPVEPATSYSRPSLHVRTWLDRDGDEKIRPSRSGRAKPSVCSSCRSDIFGS</sequence>
<comment type="caution">
    <text evidence="1">The sequence shown here is derived from an EMBL/GenBank/DDBJ whole genome shotgun (WGS) entry which is preliminary data.</text>
</comment>
<dbReference type="Proteomes" id="UP000805193">
    <property type="component" value="Unassembled WGS sequence"/>
</dbReference>
<proteinExistence type="predicted"/>
<evidence type="ECO:0000313" key="2">
    <source>
        <dbReference type="Proteomes" id="UP000805193"/>
    </source>
</evidence>
<protein>
    <submittedName>
        <fullName evidence="1">Uncharacterized protein</fullName>
    </submittedName>
</protein>